<gene>
    <name evidence="3" type="ORF">NE695_14305</name>
</gene>
<dbReference type="Gene3D" id="3.40.50.720">
    <property type="entry name" value="NAD(P)-binding Rossmann-like Domain"/>
    <property type="match status" value="1"/>
</dbReference>
<proteinExistence type="predicted"/>
<evidence type="ECO:0000256" key="1">
    <source>
        <dbReference type="SAM" id="MobiDB-lite"/>
    </source>
</evidence>
<dbReference type="InterPro" id="IPR035985">
    <property type="entry name" value="Ubiquitin-activating_enz"/>
</dbReference>
<dbReference type="EMBL" id="JANFZH010000037">
    <property type="protein sequence ID" value="MCQ4841083.1"/>
    <property type="molecule type" value="Genomic_DNA"/>
</dbReference>
<accession>A0ABT1S2C9</accession>
<comment type="caution">
    <text evidence="3">The sequence shown here is derived from an EMBL/GenBank/DDBJ whole genome shotgun (WGS) entry which is preliminary data.</text>
</comment>
<dbReference type="Pfam" id="PF00899">
    <property type="entry name" value="ThiF"/>
    <property type="match status" value="1"/>
</dbReference>
<feature type="domain" description="THIF-type NAD/FAD binding fold" evidence="2">
    <location>
        <begin position="7"/>
        <end position="236"/>
    </location>
</feature>
<dbReference type="SUPFAM" id="SSF69572">
    <property type="entry name" value="Activating enzymes of the ubiquitin-like proteins"/>
    <property type="match status" value="1"/>
</dbReference>
<evidence type="ECO:0000313" key="3">
    <source>
        <dbReference type="EMBL" id="MCQ4841083.1"/>
    </source>
</evidence>
<dbReference type="Proteomes" id="UP001524473">
    <property type="component" value="Unassembled WGS sequence"/>
</dbReference>
<reference evidence="3 4" key="1">
    <citation type="submission" date="2022-06" db="EMBL/GenBank/DDBJ databases">
        <title>Isolation of gut microbiota from human fecal samples.</title>
        <authorList>
            <person name="Pamer E.G."/>
            <person name="Barat B."/>
            <person name="Waligurski E."/>
            <person name="Medina S."/>
            <person name="Paddock L."/>
            <person name="Mostad J."/>
        </authorList>
    </citation>
    <scope>NUCLEOTIDE SEQUENCE [LARGE SCALE GENOMIC DNA]</scope>
    <source>
        <strain evidence="3 4">DFI.9.73</strain>
    </source>
</reference>
<dbReference type="CDD" id="cd00755">
    <property type="entry name" value="YgdL_like"/>
    <property type="match status" value="1"/>
</dbReference>
<keyword evidence="4" id="KW-1185">Reference proteome</keyword>
<protein>
    <submittedName>
        <fullName evidence="3">tRNA threonylcarbamoyladenosine dehydratase</fullName>
    </submittedName>
</protein>
<dbReference type="PANTHER" id="PTHR43267:SF1">
    <property type="entry name" value="TRNA THREONYLCARBAMOYLADENOSINE DEHYDRATASE"/>
    <property type="match status" value="1"/>
</dbReference>
<dbReference type="InterPro" id="IPR045886">
    <property type="entry name" value="ThiF/MoeB/HesA"/>
</dbReference>
<dbReference type="GeneID" id="90532440"/>
<organism evidence="3 4">
    <name type="scientific">Neglectibacter timonensis</name>
    <dbReference type="NCBI Taxonomy" id="1776382"/>
    <lineage>
        <taxon>Bacteria</taxon>
        <taxon>Bacillati</taxon>
        <taxon>Bacillota</taxon>
        <taxon>Clostridia</taxon>
        <taxon>Eubacteriales</taxon>
        <taxon>Oscillospiraceae</taxon>
        <taxon>Neglectibacter</taxon>
    </lineage>
</organism>
<sequence>MADRFAREALLIGQEGVEKLRRARVAVFGAGGVGGYAIEALARSGIGALDLIDGDVVSFTNLNRQIIALTDTVGKPKVEAEKERIAGINPECRVEALQLFFTKETALDFTQYDYVVDAIDTVSSKLELICRAKEAGVPVISCMGAGNKFDPTAFRVTDLSETSVCPLARVMRRELKKRGIEGVKAVWSAEEARTPLPAEEEDKKGTAGRPTPGSMAFVPGAAGLALAAEVVKDLLGGWPE</sequence>
<dbReference type="InterPro" id="IPR000594">
    <property type="entry name" value="ThiF_NAD_FAD-bd"/>
</dbReference>
<name>A0ABT1S2C9_9FIRM</name>
<feature type="region of interest" description="Disordered" evidence="1">
    <location>
        <begin position="192"/>
        <end position="214"/>
    </location>
</feature>
<dbReference type="RefSeq" id="WP_066863930.1">
    <property type="nucleotide sequence ID" value="NZ_CABKVV010000013.1"/>
</dbReference>
<dbReference type="PANTHER" id="PTHR43267">
    <property type="entry name" value="TRNA THREONYLCARBAMOYLADENOSINE DEHYDRATASE"/>
    <property type="match status" value="1"/>
</dbReference>
<evidence type="ECO:0000259" key="2">
    <source>
        <dbReference type="Pfam" id="PF00899"/>
    </source>
</evidence>
<evidence type="ECO:0000313" key="4">
    <source>
        <dbReference type="Proteomes" id="UP001524473"/>
    </source>
</evidence>